<dbReference type="EC" id="5.1.1.7" evidence="3 8"/>
<evidence type="ECO:0000256" key="3">
    <source>
        <dbReference type="ARBA" id="ARBA00013080"/>
    </source>
</evidence>
<dbReference type="Pfam" id="PF01678">
    <property type="entry name" value="DAP_epimerase"/>
    <property type="match status" value="2"/>
</dbReference>
<dbReference type="PANTHER" id="PTHR31689">
    <property type="entry name" value="DIAMINOPIMELATE EPIMERASE, CHLOROPLASTIC"/>
    <property type="match status" value="1"/>
</dbReference>
<protein>
    <recommendedName>
        <fullName evidence="3 8">Diaminopimelate epimerase</fullName>
        <shortName evidence="8">DAP epimerase</shortName>
        <ecNumber evidence="3 8">5.1.1.7</ecNumber>
    </recommendedName>
    <alternativeName>
        <fullName evidence="8">PLP-independent amino acid racemase</fullName>
    </alternativeName>
</protein>
<comment type="catalytic activity">
    <reaction evidence="7 8">
        <text>(2S,6S)-2,6-diaminopimelate = meso-2,6-diaminopimelate</text>
        <dbReference type="Rhea" id="RHEA:15393"/>
        <dbReference type="ChEBI" id="CHEBI:57609"/>
        <dbReference type="ChEBI" id="CHEBI:57791"/>
        <dbReference type="EC" id="5.1.1.7"/>
    </reaction>
</comment>
<dbReference type="InterPro" id="IPR018510">
    <property type="entry name" value="DAP_epimerase_AS"/>
</dbReference>
<dbReference type="EMBL" id="CP157942">
    <property type="protein sequence ID" value="XBS67503.1"/>
    <property type="molecule type" value="Genomic_DNA"/>
</dbReference>
<dbReference type="GO" id="GO:0008837">
    <property type="term" value="F:diaminopimelate epimerase activity"/>
    <property type="evidence" value="ECO:0007669"/>
    <property type="project" value="UniProtKB-UniRule"/>
</dbReference>
<feature type="binding site" evidence="8">
    <location>
        <position position="65"/>
    </location>
    <ligand>
        <name>substrate</name>
    </ligand>
</feature>
<evidence type="ECO:0000313" key="10">
    <source>
        <dbReference type="EMBL" id="XBS67503.1"/>
    </source>
</evidence>
<keyword evidence="8" id="KW-0963">Cytoplasm</keyword>
<dbReference type="RefSeq" id="WP_349968090.1">
    <property type="nucleotide sequence ID" value="NZ_CP157942.1"/>
</dbReference>
<comment type="subcellular location">
    <subcellularLocation>
        <location evidence="8">Cytoplasm</location>
    </subcellularLocation>
</comment>
<sequence>MVSNLTDKIPFVKMHGTGNSFVIIDSRSANNLDWNYRQIADQSSCDQVIIITMSNAADCFMHIYNADGSRAEMCGNAARCVGYLIMSEKGTEYITIELVNNRILECFKMSDKSIKVNMGKPLLKWHEIPLSCECDPLYLPIELEMLKEPVAVNIGNPHIVFFVDNISEIPLRNLGPKLENHELFPQKTNVSIAQIEKSGEINLRIWERGTGITASCGSAACAAFVASVLRKCLATKQTSVNLPGGQLLIEWSGNVLMNGDVGFMT</sequence>
<comment type="pathway">
    <text evidence="1 8">Amino-acid biosynthesis; L-lysine biosynthesis via DAP pathway; DL-2,6-diaminopimelate from LL-2,6-diaminopimelate: step 1/1.</text>
</comment>
<feature type="binding site" evidence="8">
    <location>
        <position position="156"/>
    </location>
    <ligand>
        <name>substrate</name>
    </ligand>
</feature>
<feature type="active site" description="Proton donor" evidence="8">
    <location>
        <position position="74"/>
    </location>
</feature>
<proteinExistence type="inferred from homology"/>
<feature type="site" description="Could be important to modulate the pK values of the two catalytic cysteine residues" evidence="8">
    <location>
        <position position="158"/>
    </location>
</feature>
<dbReference type="SUPFAM" id="SSF54506">
    <property type="entry name" value="Diaminopimelate epimerase-like"/>
    <property type="match status" value="2"/>
</dbReference>
<evidence type="ECO:0000256" key="1">
    <source>
        <dbReference type="ARBA" id="ARBA00005196"/>
    </source>
</evidence>
<evidence type="ECO:0000256" key="7">
    <source>
        <dbReference type="ARBA" id="ARBA00051712"/>
    </source>
</evidence>
<dbReference type="PROSITE" id="PS01326">
    <property type="entry name" value="DAP_EPIMERASE"/>
    <property type="match status" value="1"/>
</dbReference>
<dbReference type="GO" id="GO:0009089">
    <property type="term" value="P:lysine biosynthetic process via diaminopimelate"/>
    <property type="evidence" value="ECO:0007669"/>
    <property type="project" value="UniProtKB-UniRule"/>
</dbReference>
<dbReference type="HAMAP" id="MF_00197">
    <property type="entry name" value="DAP_epimerase"/>
    <property type="match status" value="1"/>
</dbReference>
<evidence type="ECO:0000256" key="8">
    <source>
        <dbReference type="HAMAP-Rule" id="MF_00197"/>
    </source>
</evidence>
<dbReference type="PANTHER" id="PTHR31689:SF0">
    <property type="entry name" value="DIAMINOPIMELATE EPIMERASE"/>
    <property type="match status" value="1"/>
</dbReference>
<feature type="active site" evidence="9">
    <location>
        <position position="74"/>
    </location>
</feature>
<feature type="binding site" evidence="8">
    <location>
        <begin position="217"/>
        <end position="218"/>
    </location>
    <ligand>
        <name>substrate</name>
    </ligand>
</feature>
<dbReference type="AlphaFoldDB" id="A0AAU7Q3A0"/>
<organism evidence="10">
    <name type="scientific">Wolbachia endosymbiont of Armadillidium arcangelii</name>
    <dbReference type="NCBI Taxonomy" id="3158571"/>
    <lineage>
        <taxon>Bacteria</taxon>
        <taxon>Pseudomonadati</taxon>
        <taxon>Pseudomonadota</taxon>
        <taxon>Alphaproteobacteria</taxon>
        <taxon>Rickettsiales</taxon>
        <taxon>Anaplasmataceae</taxon>
        <taxon>Wolbachieae</taxon>
        <taxon>Wolbachia</taxon>
    </lineage>
</organism>
<comment type="subunit">
    <text evidence="8">Homodimer.</text>
</comment>
<dbReference type="NCBIfam" id="TIGR00652">
    <property type="entry name" value="DapF"/>
    <property type="match status" value="1"/>
</dbReference>
<comment type="function">
    <text evidence="8">Catalyzes the stereoinversion of LL-2,6-diaminopimelate (L,L-DAP) to meso-diaminopimelate (meso-DAP), a precursor of L-lysine and an essential component of the bacterial peptidoglycan.</text>
</comment>
<gene>
    <name evidence="8 10" type="primary">dapF</name>
    <name evidence="10" type="ORF">ABLO99_02260</name>
</gene>
<evidence type="ECO:0000256" key="4">
    <source>
        <dbReference type="ARBA" id="ARBA00022605"/>
    </source>
</evidence>
<evidence type="ECO:0000256" key="9">
    <source>
        <dbReference type="PROSITE-ProRule" id="PRU10125"/>
    </source>
</evidence>
<comment type="similarity">
    <text evidence="2 8">Belongs to the diaminopimelate epimerase family.</text>
</comment>
<evidence type="ECO:0000256" key="6">
    <source>
        <dbReference type="ARBA" id="ARBA00023235"/>
    </source>
</evidence>
<reference evidence="10" key="1">
    <citation type="submission" date="2024-06" db="EMBL/GenBank/DDBJ databases">
        <authorList>
            <person name="Dussert Y."/>
            <person name="Peccoud J."/>
            <person name="Pigeault R."/>
        </authorList>
    </citation>
    <scope>NUCLEOTIDE SEQUENCE</scope>
    <source>
        <strain evidence="10">WArc</strain>
    </source>
</reference>
<feature type="binding site" evidence="8">
    <location>
        <begin position="75"/>
        <end position="76"/>
    </location>
    <ligand>
        <name>substrate</name>
    </ligand>
</feature>
<evidence type="ECO:0000256" key="2">
    <source>
        <dbReference type="ARBA" id="ARBA00010219"/>
    </source>
</evidence>
<dbReference type="Gene3D" id="3.10.310.10">
    <property type="entry name" value="Diaminopimelate Epimerase, Chain A, domain 1"/>
    <property type="match status" value="2"/>
</dbReference>
<accession>A0AAU7Q3A0</accession>
<keyword evidence="5 8" id="KW-0457">Lysine biosynthesis</keyword>
<feature type="binding site" evidence="8">
    <location>
        <position position="19"/>
    </location>
    <ligand>
        <name>substrate</name>
    </ligand>
</feature>
<feature type="binding site" evidence="8">
    <location>
        <begin position="207"/>
        <end position="208"/>
    </location>
    <ligand>
        <name>substrate</name>
    </ligand>
</feature>
<dbReference type="GO" id="GO:0005829">
    <property type="term" value="C:cytosol"/>
    <property type="evidence" value="ECO:0007669"/>
    <property type="project" value="TreeGrafter"/>
</dbReference>
<feature type="site" description="Could be important to modulate the pK values of the two catalytic cysteine residues" evidence="8">
    <location>
        <position position="207"/>
    </location>
</feature>
<feature type="binding site" evidence="8">
    <location>
        <position position="47"/>
    </location>
    <ligand>
        <name>substrate</name>
    </ligand>
</feature>
<evidence type="ECO:0000256" key="5">
    <source>
        <dbReference type="ARBA" id="ARBA00023154"/>
    </source>
</evidence>
<name>A0AAU7Q3A0_9RICK</name>
<feature type="binding site" evidence="8">
    <location>
        <position position="189"/>
    </location>
    <ligand>
        <name>substrate</name>
    </ligand>
</feature>
<keyword evidence="6 8" id="KW-0413">Isomerase</keyword>
<feature type="active site" description="Proton acceptor" evidence="8">
    <location>
        <position position="216"/>
    </location>
</feature>
<dbReference type="InterPro" id="IPR001653">
    <property type="entry name" value="DAP_epimerase_DapF"/>
</dbReference>
<keyword evidence="4 8" id="KW-0028">Amino-acid biosynthesis</keyword>